<dbReference type="PANTHER" id="PTHR33711:SF10">
    <property type="entry name" value="INTRADIOL RING-CLEAVAGE DIOXYGENASES DOMAIN-CONTAINING PROTEIN"/>
    <property type="match status" value="1"/>
</dbReference>
<comment type="similarity">
    <text evidence="1">Belongs to the intradiol ring-cleavage dioxygenase family.</text>
</comment>
<sequence>MQRRSFIRNTTLGAIAVSTSGFIFFNGKQYVGDCETTSDILGPYYRPNSPIRNNFIIKGEKGTPVELSGIIKHDDCTTPYKKAKVELWHCSGSGEYDNTSDEYRYRGTTFTDDKGNYSFNTILPVPYLAAPDYWRPAHFHLMITAEGYQPLVTQLYFSGDTHISGDPYAASPNSKRRILDVQTKPDGSKRVSFDVSMAVKLAVEPAAIDKLAGTYANEKDSKDISELFVKDKLLWIKNSVFGEDLEYVGNNLFHYPGLPAGMVGTLLFEMSAGGGIKYTSTFSDEKGAMQTAVYIKTK</sequence>
<dbReference type="Gene3D" id="2.60.130.10">
    <property type="entry name" value="Aromatic compound dioxygenase"/>
    <property type="match status" value="1"/>
</dbReference>
<evidence type="ECO:0000259" key="4">
    <source>
        <dbReference type="Pfam" id="PF00775"/>
    </source>
</evidence>
<dbReference type="GO" id="GO:0008199">
    <property type="term" value="F:ferric iron binding"/>
    <property type="evidence" value="ECO:0007669"/>
    <property type="project" value="InterPro"/>
</dbReference>
<reference evidence="5 6" key="1">
    <citation type="submission" date="2019-09" db="EMBL/GenBank/DDBJ databases">
        <title>Draft genome sequence of Ginsengibacter sp. BR5-29.</title>
        <authorList>
            <person name="Im W.-T."/>
        </authorList>
    </citation>
    <scope>NUCLEOTIDE SEQUENCE [LARGE SCALE GENOMIC DNA]</scope>
    <source>
        <strain evidence="5 6">BR5-29</strain>
    </source>
</reference>
<dbReference type="SUPFAM" id="SSF49482">
    <property type="entry name" value="Aromatic compound dioxygenase"/>
    <property type="match status" value="1"/>
</dbReference>
<organism evidence="5 6">
    <name type="scientific">Ginsengibacter hankyongi</name>
    <dbReference type="NCBI Taxonomy" id="2607284"/>
    <lineage>
        <taxon>Bacteria</taxon>
        <taxon>Pseudomonadati</taxon>
        <taxon>Bacteroidota</taxon>
        <taxon>Chitinophagia</taxon>
        <taxon>Chitinophagales</taxon>
        <taxon>Chitinophagaceae</taxon>
        <taxon>Ginsengibacter</taxon>
    </lineage>
</organism>
<evidence type="ECO:0000313" key="5">
    <source>
        <dbReference type="EMBL" id="KAA9034448.1"/>
    </source>
</evidence>
<name>A0A5J5IER9_9BACT</name>
<feature type="domain" description="Intradiol ring-cleavage dioxygenases" evidence="4">
    <location>
        <begin position="41"/>
        <end position="195"/>
    </location>
</feature>
<dbReference type="RefSeq" id="WP_150417157.1">
    <property type="nucleotide sequence ID" value="NZ_VYQF01000015.1"/>
</dbReference>
<keyword evidence="2 5" id="KW-0223">Dioxygenase</keyword>
<evidence type="ECO:0000256" key="1">
    <source>
        <dbReference type="ARBA" id="ARBA00007825"/>
    </source>
</evidence>
<dbReference type="AlphaFoldDB" id="A0A5J5IER9"/>
<dbReference type="GO" id="GO:0016702">
    <property type="term" value="F:oxidoreductase activity, acting on single donors with incorporation of molecular oxygen, incorporation of two atoms of oxygen"/>
    <property type="evidence" value="ECO:0007669"/>
    <property type="project" value="InterPro"/>
</dbReference>
<evidence type="ECO:0000256" key="2">
    <source>
        <dbReference type="ARBA" id="ARBA00022964"/>
    </source>
</evidence>
<dbReference type="EMBL" id="VYQF01000015">
    <property type="protein sequence ID" value="KAA9034448.1"/>
    <property type="molecule type" value="Genomic_DNA"/>
</dbReference>
<comment type="caution">
    <text evidence="5">The sequence shown here is derived from an EMBL/GenBank/DDBJ whole genome shotgun (WGS) entry which is preliminary data.</text>
</comment>
<dbReference type="InterPro" id="IPR015889">
    <property type="entry name" value="Intradiol_dOase_core"/>
</dbReference>
<protein>
    <submittedName>
        <fullName evidence="5">Catechol 1,2-dioxygenase</fullName>
    </submittedName>
</protein>
<proteinExistence type="inferred from homology"/>
<dbReference type="PANTHER" id="PTHR33711">
    <property type="entry name" value="DIOXYGENASE, PUTATIVE (AFU_ORTHOLOGUE AFUA_2G02910)-RELATED"/>
    <property type="match status" value="1"/>
</dbReference>
<evidence type="ECO:0000313" key="6">
    <source>
        <dbReference type="Proteomes" id="UP000326903"/>
    </source>
</evidence>
<dbReference type="InterPro" id="IPR050770">
    <property type="entry name" value="Intradiol_RC_Dioxygenase"/>
</dbReference>
<dbReference type="Proteomes" id="UP000326903">
    <property type="component" value="Unassembled WGS sequence"/>
</dbReference>
<evidence type="ECO:0000256" key="3">
    <source>
        <dbReference type="ARBA" id="ARBA00023002"/>
    </source>
</evidence>
<dbReference type="Pfam" id="PF00775">
    <property type="entry name" value="Dioxygenase_C"/>
    <property type="match status" value="1"/>
</dbReference>
<keyword evidence="3" id="KW-0560">Oxidoreductase</keyword>
<accession>A0A5J5IER9</accession>
<gene>
    <name evidence="5" type="ORF">FW778_22470</name>
</gene>
<dbReference type="InterPro" id="IPR000627">
    <property type="entry name" value="Intradiol_dOase_C"/>
</dbReference>
<keyword evidence="6" id="KW-1185">Reference proteome</keyword>